<accession>A0ABN9MEK5</accession>
<evidence type="ECO:0000259" key="6">
    <source>
        <dbReference type="PROSITE" id="PS50011"/>
    </source>
</evidence>
<dbReference type="PROSITE" id="PS50011">
    <property type="entry name" value="PROTEIN_KINASE_DOM"/>
    <property type="match status" value="1"/>
</dbReference>
<name>A0ABN9MEK5_9NEOB</name>
<evidence type="ECO:0000313" key="7">
    <source>
        <dbReference type="EMBL" id="CAJ0965199.1"/>
    </source>
</evidence>
<keyword evidence="8" id="KW-1185">Reference proteome</keyword>
<keyword evidence="3" id="KW-0547">Nucleotide-binding</keyword>
<dbReference type="Gene3D" id="3.30.200.20">
    <property type="entry name" value="Phosphorylase Kinase, domain 1"/>
    <property type="match status" value="1"/>
</dbReference>
<dbReference type="SMART" id="SM00220">
    <property type="entry name" value="S_TKc"/>
    <property type="match status" value="1"/>
</dbReference>
<dbReference type="Pfam" id="PF00069">
    <property type="entry name" value="Pkinase"/>
    <property type="match status" value="2"/>
</dbReference>
<sequence>MRGRKKVVRREKKTLHVGFFFSRRSAKARRIRRKCVVLASVPSRNTYMAVKIIKKKKVNENIIMREQRVLLAAKDCPLLCHLYAAQQSRKRAYFITEYLSGGSLEDLIEMHGCLDIDNVRDIKPENIMLDADGHIRLIDLGLAQDSVTSSNNISGVTGTFHYMAPEVLHEKGYGTAVDWWSLGIVVSEMATGLSSFQQNSLQSYNQRKA</sequence>
<keyword evidence="1" id="KW-0723">Serine/threonine-protein kinase</keyword>
<dbReference type="Proteomes" id="UP001176940">
    <property type="component" value="Unassembled WGS sequence"/>
</dbReference>
<feature type="domain" description="Protein kinase" evidence="6">
    <location>
        <begin position="9"/>
        <end position="209"/>
    </location>
</feature>
<keyword evidence="5" id="KW-0067">ATP-binding</keyword>
<evidence type="ECO:0000256" key="5">
    <source>
        <dbReference type="ARBA" id="ARBA00022840"/>
    </source>
</evidence>
<dbReference type="InterPro" id="IPR000719">
    <property type="entry name" value="Prot_kinase_dom"/>
</dbReference>
<dbReference type="InterPro" id="IPR011009">
    <property type="entry name" value="Kinase-like_dom_sf"/>
</dbReference>
<reference evidence="7" key="1">
    <citation type="submission" date="2023-07" db="EMBL/GenBank/DDBJ databases">
        <authorList>
            <person name="Stuckert A."/>
        </authorList>
    </citation>
    <scope>NUCLEOTIDE SEQUENCE</scope>
</reference>
<gene>
    <name evidence="7" type="ORF">RIMI_LOCUS20026431</name>
</gene>
<dbReference type="Gene3D" id="1.10.510.10">
    <property type="entry name" value="Transferase(Phosphotransferase) domain 1"/>
    <property type="match status" value="2"/>
</dbReference>
<comment type="caution">
    <text evidence="7">The sequence shown here is derived from an EMBL/GenBank/DDBJ whole genome shotgun (WGS) entry which is preliminary data.</text>
</comment>
<protein>
    <recommendedName>
        <fullName evidence="6">Protein kinase domain-containing protein</fullName>
    </recommendedName>
</protein>
<evidence type="ECO:0000256" key="4">
    <source>
        <dbReference type="ARBA" id="ARBA00022777"/>
    </source>
</evidence>
<evidence type="ECO:0000313" key="8">
    <source>
        <dbReference type="Proteomes" id="UP001176940"/>
    </source>
</evidence>
<dbReference type="EMBL" id="CAUEEQ010065634">
    <property type="protein sequence ID" value="CAJ0965199.1"/>
    <property type="molecule type" value="Genomic_DNA"/>
</dbReference>
<evidence type="ECO:0000256" key="3">
    <source>
        <dbReference type="ARBA" id="ARBA00022741"/>
    </source>
</evidence>
<organism evidence="7 8">
    <name type="scientific">Ranitomeya imitator</name>
    <name type="common">mimic poison frog</name>
    <dbReference type="NCBI Taxonomy" id="111125"/>
    <lineage>
        <taxon>Eukaryota</taxon>
        <taxon>Metazoa</taxon>
        <taxon>Chordata</taxon>
        <taxon>Craniata</taxon>
        <taxon>Vertebrata</taxon>
        <taxon>Euteleostomi</taxon>
        <taxon>Amphibia</taxon>
        <taxon>Batrachia</taxon>
        <taxon>Anura</taxon>
        <taxon>Neobatrachia</taxon>
        <taxon>Hyloidea</taxon>
        <taxon>Dendrobatidae</taxon>
        <taxon>Dendrobatinae</taxon>
        <taxon>Ranitomeya</taxon>
    </lineage>
</organism>
<keyword evidence="2" id="KW-0808">Transferase</keyword>
<evidence type="ECO:0000256" key="1">
    <source>
        <dbReference type="ARBA" id="ARBA00022527"/>
    </source>
</evidence>
<dbReference type="SUPFAM" id="SSF56112">
    <property type="entry name" value="Protein kinase-like (PK-like)"/>
    <property type="match status" value="1"/>
</dbReference>
<evidence type="ECO:0000256" key="2">
    <source>
        <dbReference type="ARBA" id="ARBA00022679"/>
    </source>
</evidence>
<dbReference type="PANTHER" id="PTHR24351">
    <property type="entry name" value="RIBOSOMAL PROTEIN S6 KINASE"/>
    <property type="match status" value="1"/>
</dbReference>
<proteinExistence type="predicted"/>
<keyword evidence="4" id="KW-0418">Kinase</keyword>